<protein>
    <submittedName>
        <fullName evidence="2">Uncharacterized protein</fullName>
    </submittedName>
</protein>
<reference evidence="3" key="1">
    <citation type="submission" date="2016-10" db="EMBL/GenBank/DDBJ databases">
        <authorList>
            <person name="Varghese N."/>
            <person name="Submissions S."/>
        </authorList>
    </citation>
    <scope>NUCLEOTIDE SEQUENCE [LARGE SCALE GENOMIC DNA]</scope>
    <source>
        <strain evidence="3">CGMCC 1.7738</strain>
    </source>
</reference>
<feature type="transmembrane region" description="Helical" evidence="1">
    <location>
        <begin position="65"/>
        <end position="87"/>
    </location>
</feature>
<dbReference type="STRING" id="553466.SAMN04487950_4481"/>
<keyword evidence="1" id="KW-0812">Transmembrane</keyword>
<accession>A0A1I4JD80</accession>
<keyword evidence="1" id="KW-1133">Transmembrane helix</keyword>
<evidence type="ECO:0000313" key="3">
    <source>
        <dbReference type="Proteomes" id="UP000199607"/>
    </source>
</evidence>
<evidence type="ECO:0000256" key="1">
    <source>
        <dbReference type="SAM" id="Phobius"/>
    </source>
</evidence>
<proteinExistence type="predicted"/>
<keyword evidence="3" id="KW-1185">Reference proteome</keyword>
<dbReference type="Proteomes" id="UP000199607">
    <property type="component" value="Unassembled WGS sequence"/>
</dbReference>
<dbReference type="AlphaFoldDB" id="A0A1I4JD80"/>
<name>A0A1I4JD80_9EURY</name>
<gene>
    <name evidence="2" type="ORF">SAMN04487950_4481</name>
</gene>
<evidence type="ECO:0000313" key="2">
    <source>
        <dbReference type="EMBL" id="SFL64500.1"/>
    </source>
</evidence>
<organism evidence="2 3">
    <name type="scientific">Halogranum rubrum</name>
    <dbReference type="NCBI Taxonomy" id="553466"/>
    <lineage>
        <taxon>Archaea</taxon>
        <taxon>Methanobacteriati</taxon>
        <taxon>Methanobacteriota</taxon>
        <taxon>Stenosarchaea group</taxon>
        <taxon>Halobacteria</taxon>
        <taxon>Halobacteriales</taxon>
        <taxon>Haloferacaceae</taxon>
    </lineage>
</organism>
<keyword evidence="1" id="KW-0472">Membrane</keyword>
<dbReference type="EMBL" id="FOTC01000010">
    <property type="protein sequence ID" value="SFL64500.1"/>
    <property type="molecule type" value="Genomic_DNA"/>
</dbReference>
<sequence>MGSIVFDMGDSDNLPEAEIRRAVREEMSRAGRSVLSTVFWTILAAFTVLVGLQAVQMAFYTTGLAAVAFIAVGILVTGASIYLLYLLHWA</sequence>
<feature type="transmembrane region" description="Helical" evidence="1">
    <location>
        <begin position="34"/>
        <end position="59"/>
    </location>
</feature>